<keyword evidence="9" id="KW-0175">Coiled coil</keyword>
<dbReference type="EMBL" id="JAHHHV010000013">
    <property type="protein sequence ID" value="MBW4464468.1"/>
    <property type="molecule type" value="Genomic_DNA"/>
</dbReference>
<feature type="transmembrane region" description="Helical" evidence="10">
    <location>
        <begin position="102"/>
        <end position="122"/>
    </location>
</feature>
<organism evidence="12 13">
    <name type="scientific">Pegethrix bostrychoides GSE-TBD4-15B</name>
    <dbReference type="NCBI Taxonomy" id="2839662"/>
    <lineage>
        <taxon>Bacteria</taxon>
        <taxon>Bacillati</taxon>
        <taxon>Cyanobacteriota</taxon>
        <taxon>Cyanophyceae</taxon>
        <taxon>Oculatellales</taxon>
        <taxon>Oculatellaceae</taxon>
        <taxon>Pegethrix</taxon>
    </lineage>
</organism>
<dbReference type="InterPro" id="IPR005467">
    <property type="entry name" value="His_kinase_dom"/>
</dbReference>
<keyword evidence="7" id="KW-0067">ATP-binding</keyword>
<feature type="transmembrane region" description="Helical" evidence="10">
    <location>
        <begin position="159"/>
        <end position="180"/>
    </location>
</feature>
<proteinExistence type="predicted"/>
<dbReference type="InterPro" id="IPR050482">
    <property type="entry name" value="Sensor_HK_TwoCompSys"/>
</dbReference>
<dbReference type="Gene3D" id="1.20.5.1930">
    <property type="match status" value="1"/>
</dbReference>
<dbReference type="InterPro" id="IPR011712">
    <property type="entry name" value="Sig_transdc_His_kin_sub3_dim/P"/>
</dbReference>
<evidence type="ECO:0000256" key="2">
    <source>
        <dbReference type="ARBA" id="ARBA00012438"/>
    </source>
</evidence>
<feature type="coiled-coil region" evidence="9">
    <location>
        <begin position="186"/>
        <end position="213"/>
    </location>
</feature>
<gene>
    <name evidence="12" type="ORF">KME07_03385</name>
</gene>
<feature type="domain" description="Histidine kinase" evidence="11">
    <location>
        <begin position="214"/>
        <end position="407"/>
    </location>
</feature>
<evidence type="ECO:0000256" key="3">
    <source>
        <dbReference type="ARBA" id="ARBA00022553"/>
    </source>
</evidence>
<evidence type="ECO:0000256" key="10">
    <source>
        <dbReference type="SAM" id="Phobius"/>
    </source>
</evidence>
<sequence length="411" mass="45360">MPAPSRPFRLLLYLEWLLLGMALVTAVMPVPLQPFIQFSALELLCTVGLGMMGLRLPSQTLSKILYTALEFGLMLLPILVTGQNRTIPILVMLIAIRSSQMFKPLGQLIVVCLAFTLAVLFFNKSGPMDQFMTSVLNSVRDTNTPQSLSSENTILLLKFHGGLSFGLVLTSVMLLVNHLLAERQSRKDLATAHEQLQRYAAQIENQATLQERNRIAREIHDALGHTLTAQSIQLENALLFCPAEAEKTQMFLTQAKQLCSKSLQEVRQSVSTLRSRSTKGQTLEQAITTAVQEFQQSSAVQLDYLFDLNAAVPAEVSIVVCRIIQEALVNTYKHSSATRVKVQLRSIDRELILVVADNGCGFDPSLNRTGFGLQGIRERTMALGGQFTLIAQPNHGCYITVSIPLPDLLPG</sequence>
<dbReference type="PANTHER" id="PTHR24421:SF10">
    <property type="entry name" value="NITRATE_NITRITE SENSOR PROTEIN NARQ"/>
    <property type="match status" value="1"/>
</dbReference>
<dbReference type="CDD" id="cd16917">
    <property type="entry name" value="HATPase_UhpB-NarQ-NarX-like"/>
    <property type="match status" value="1"/>
</dbReference>
<evidence type="ECO:0000313" key="12">
    <source>
        <dbReference type="EMBL" id="MBW4464468.1"/>
    </source>
</evidence>
<keyword evidence="6 12" id="KW-0418">Kinase</keyword>
<keyword evidence="4" id="KW-0808">Transferase</keyword>
<feature type="transmembrane region" description="Helical" evidence="10">
    <location>
        <begin position="12"/>
        <end position="32"/>
    </location>
</feature>
<protein>
    <recommendedName>
        <fullName evidence="2">histidine kinase</fullName>
        <ecNumber evidence="2">2.7.13.3</ecNumber>
    </recommendedName>
</protein>
<reference evidence="12" key="1">
    <citation type="submission" date="2021-05" db="EMBL/GenBank/DDBJ databases">
        <authorList>
            <person name="Pietrasiak N."/>
            <person name="Ward R."/>
            <person name="Stajich J.E."/>
            <person name="Kurbessoian T."/>
        </authorList>
    </citation>
    <scope>NUCLEOTIDE SEQUENCE</scope>
    <source>
        <strain evidence="12">GSE-TBD4-15B</strain>
    </source>
</reference>
<dbReference type="InterPro" id="IPR036890">
    <property type="entry name" value="HATPase_C_sf"/>
</dbReference>
<dbReference type="InterPro" id="IPR003594">
    <property type="entry name" value="HATPase_dom"/>
</dbReference>
<evidence type="ECO:0000256" key="8">
    <source>
        <dbReference type="ARBA" id="ARBA00023012"/>
    </source>
</evidence>
<keyword evidence="10" id="KW-0472">Membrane</keyword>
<dbReference type="GO" id="GO:0016020">
    <property type="term" value="C:membrane"/>
    <property type="evidence" value="ECO:0007669"/>
    <property type="project" value="InterPro"/>
</dbReference>
<dbReference type="PANTHER" id="PTHR24421">
    <property type="entry name" value="NITRATE/NITRITE SENSOR PROTEIN NARX-RELATED"/>
    <property type="match status" value="1"/>
</dbReference>
<dbReference type="Gene3D" id="3.30.565.10">
    <property type="entry name" value="Histidine kinase-like ATPase, C-terminal domain"/>
    <property type="match status" value="1"/>
</dbReference>
<dbReference type="GO" id="GO:0000155">
    <property type="term" value="F:phosphorelay sensor kinase activity"/>
    <property type="evidence" value="ECO:0007669"/>
    <property type="project" value="InterPro"/>
</dbReference>
<dbReference type="Pfam" id="PF02518">
    <property type="entry name" value="HATPase_c"/>
    <property type="match status" value="1"/>
</dbReference>
<dbReference type="PROSITE" id="PS50109">
    <property type="entry name" value="HIS_KIN"/>
    <property type="match status" value="1"/>
</dbReference>
<keyword evidence="8" id="KW-0902">Two-component regulatory system</keyword>
<dbReference type="GO" id="GO:0046983">
    <property type="term" value="F:protein dimerization activity"/>
    <property type="evidence" value="ECO:0007669"/>
    <property type="project" value="InterPro"/>
</dbReference>
<reference evidence="12" key="2">
    <citation type="journal article" date="2022" name="Microbiol. Resour. Announc.">
        <title>Metagenome Sequencing to Explore Phylogenomics of Terrestrial Cyanobacteria.</title>
        <authorList>
            <person name="Ward R.D."/>
            <person name="Stajich J.E."/>
            <person name="Johansen J.R."/>
            <person name="Huntemann M."/>
            <person name="Clum A."/>
            <person name="Foster B."/>
            <person name="Foster B."/>
            <person name="Roux S."/>
            <person name="Palaniappan K."/>
            <person name="Varghese N."/>
            <person name="Mukherjee S."/>
            <person name="Reddy T.B.K."/>
            <person name="Daum C."/>
            <person name="Copeland A."/>
            <person name="Chen I.A."/>
            <person name="Ivanova N.N."/>
            <person name="Kyrpides N.C."/>
            <person name="Shapiro N."/>
            <person name="Eloe-Fadrosh E.A."/>
            <person name="Pietrasiak N."/>
        </authorList>
    </citation>
    <scope>NUCLEOTIDE SEQUENCE</scope>
    <source>
        <strain evidence="12">GSE-TBD4-15B</strain>
    </source>
</reference>
<evidence type="ECO:0000256" key="4">
    <source>
        <dbReference type="ARBA" id="ARBA00022679"/>
    </source>
</evidence>
<keyword evidence="5" id="KW-0547">Nucleotide-binding</keyword>
<feature type="transmembrane region" description="Helical" evidence="10">
    <location>
        <begin position="39"/>
        <end position="58"/>
    </location>
</feature>
<dbReference type="EC" id="2.7.13.3" evidence="2"/>
<dbReference type="GO" id="GO:0005524">
    <property type="term" value="F:ATP binding"/>
    <property type="evidence" value="ECO:0007669"/>
    <property type="project" value="UniProtKB-KW"/>
</dbReference>
<accession>A0A951P7J4</accession>
<dbReference type="Proteomes" id="UP000707356">
    <property type="component" value="Unassembled WGS sequence"/>
</dbReference>
<evidence type="ECO:0000256" key="7">
    <source>
        <dbReference type="ARBA" id="ARBA00022840"/>
    </source>
</evidence>
<evidence type="ECO:0000256" key="6">
    <source>
        <dbReference type="ARBA" id="ARBA00022777"/>
    </source>
</evidence>
<evidence type="ECO:0000256" key="5">
    <source>
        <dbReference type="ARBA" id="ARBA00022741"/>
    </source>
</evidence>
<keyword evidence="3" id="KW-0597">Phosphoprotein</keyword>
<dbReference type="Pfam" id="PF07730">
    <property type="entry name" value="HisKA_3"/>
    <property type="match status" value="1"/>
</dbReference>
<keyword evidence="10" id="KW-1133">Transmembrane helix</keyword>
<evidence type="ECO:0000256" key="9">
    <source>
        <dbReference type="SAM" id="Coils"/>
    </source>
</evidence>
<dbReference type="AlphaFoldDB" id="A0A951P7J4"/>
<comment type="caution">
    <text evidence="12">The sequence shown here is derived from an EMBL/GenBank/DDBJ whole genome shotgun (WGS) entry which is preliminary data.</text>
</comment>
<dbReference type="SUPFAM" id="SSF55874">
    <property type="entry name" value="ATPase domain of HSP90 chaperone/DNA topoisomerase II/histidine kinase"/>
    <property type="match status" value="1"/>
</dbReference>
<keyword evidence="10" id="KW-0812">Transmembrane</keyword>
<evidence type="ECO:0000259" key="11">
    <source>
        <dbReference type="PROSITE" id="PS50109"/>
    </source>
</evidence>
<comment type="catalytic activity">
    <reaction evidence="1">
        <text>ATP + protein L-histidine = ADP + protein N-phospho-L-histidine.</text>
        <dbReference type="EC" id="2.7.13.3"/>
    </reaction>
</comment>
<evidence type="ECO:0000313" key="13">
    <source>
        <dbReference type="Proteomes" id="UP000707356"/>
    </source>
</evidence>
<evidence type="ECO:0000256" key="1">
    <source>
        <dbReference type="ARBA" id="ARBA00000085"/>
    </source>
</evidence>
<name>A0A951P7J4_9CYAN</name>
<dbReference type="SMART" id="SM00387">
    <property type="entry name" value="HATPase_c"/>
    <property type="match status" value="1"/>
</dbReference>